<dbReference type="AlphaFoldDB" id="A0AAE0L630"/>
<name>A0AAE0L630_9CHLO</name>
<accession>A0AAE0L630</accession>
<protein>
    <submittedName>
        <fullName evidence="1">Uncharacterized protein</fullName>
    </submittedName>
</protein>
<dbReference type="Proteomes" id="UP001190700">
    <property type="component" value="Unassembled WGS sequence"/>
</dbReference>
<dbReference type="EMBL" id="LGRX02008663">
    <property type="protein sequence ID" value="KAK3273050.1"/>
    <property type="molecule type" value="Genomic_DNA"/>
</dbReference>
<comment type="caution">
    <text evidence="1">The sequence shown here is derived from an EMBL/GenBank/DDBJ whole genome shotgun (WGS) entry which is preliminary data.</text>
</comment>
<evidence type="ECO:0000313" key="2">
    <source>
        <dbReference type="Proteomes" id="UP001190700"/>
    </source>
</evidence>
<keyword evidence="2" id="KW-1185">Reference proteome</keyword>
<sequence length="116" mass="12932">MGCRWLKILGKLGLMEFLRSMKEDKGLSATMVVTGGGRERLSGAKVISNNGPTKRDNGHILFTLQVPRLIPLYFSFRCQPLLVLVPVAVAAVVQLLRAWHPAAMYVIYLKESLHVQ</sequence>
<gene>
    <name evidence="1" type="ORF">CYMTET_18694</name>
</gene>
<evidence type="ECO:0000313" key="1">
    <source>
        <dbReference type="EMBL" id="KAK3273050.1"/>
    </source>
</evidence>
<proteinExistence type="predicted"/>
<organism evidence="1 2">
    <name type="scientific">Cymbomonas tetramitiformis</name>
    <dbReference type="NCBI Taxonomy" id="36881"/>
    <lineage>
        <taxon>Eukaryota</taxon>
        <taxon>Viridiplantae</taxon>
        <taxon>Chlorophyta</taxon>
        <taxon>Pyramimonadophyceae</taxon>
        <taxon>Pyramimonadales</taxon>
        <taxon>Pyramimonadaceae</taxon>
        <taxon>Cymbomonas</taxon>
    </lineage>
</organism>
<reference evidence="1 2" key="1">
    <citation type="journal article" date="2015" name="Genome Biol. Evol.">
        <title>Comparative Genomics of a Bacterivorous Green Alga Reveals Evolutionary Causalities and Consequences of Phago-Mixotrophic Mode of Nutrition.</title>
        <authorList>
            <person name="Burns J.A."/>
            <person name="Paasch A."/>
            <person name="Narechania A."/>
            <person name="Kim E."/>
        </authorList>
    </citation>
    <scope>NUCLEOTIDE SEQUENCE [LARGE SCALE GENOMIC DNA]</scope>
    <source>
        <strain evidence="1 2">PLY_AMNH</strain>
    </source>
</reference>